<feature type="domain" description="YspA cpYpsA-related SLOG" evidence="1">
    <location>
        <begin position="9"/>
        <end position="73"/>
    </location>
</feature>
<dbReference type="RefSeq" id="WP_002712619.1">
    <property type="nucleotide sequence ID" value="NZ_KB375281.1"/>
</dbReference>
<dbReference type="Pfam" id="PF10686">
    <property type="entry name" value="YAcAr"/>
    <property type="match status" value="1"/>
</dbReference>
<reference evidence="2 3" key="1">
    <citation type="submission" date="2012-04" db="EMBL/GenBank/DDBJ databases">
        <title>The Genome Sequence of Afipia clevelandensis ATCC 49720.</title>
        <authorList>
            <consortium name="The Broad Institute Genome Sequencing Platform"/>
            <person name="Earl A."/>
            <person name="Ward D."/>
            <person name="Feldgarden M."/>
            <person name="Gevers D."/>
            <person name="Huys G."/>
            <person name="Walker B."/>
            <person name="Young S.K."/>
            <person name="Zeng Q."/>
            <person name="Gargeya S."/>
            <person name="Fitzgerald M."/>
            <person name="Haas B."/>
            <person name="Abouelleil A."/>
            <person name="Alvarado L."/>
            <person name="Arachchi H.M."/>
            <person name="Berlin A."/>
            <person name="Chapman S.B."/>
            <person name="Goldberg J."/>
            <person name="Griggs A."/>
            <person name="Gujja S."/>
            <person name="Hansen M."/>
            <person name="Howarth C."/>
            <person name="Imamovic A."/>
            <person name="Larimer J."/>
            <person name="McCowen C."/>
            <person name="Montmayeur A."/>
            <person name="Murphy C."/>
            <person name="Neiman D."/>
            <person name="Pearson M."/>
            <person name="Priest M."/>
            <person name="Roberts A."/>
            <person name="Saif S."/>
            <person name="Shea T."/>
            <person name="Sisk P."/>
            <person name="Sykes S."/>
            <person name="Wortman J."/>
            <person name="Nusbaum C."/>
            <person name="Birren B."/>
        </authorList>
    </citation>
    <scope>NUCLEOTIDE SEQUENCE [LARGE SCALE GENOMIC DNA]</scope>
    <source>
        <strain evidence="2 3">ATCC 49720</strain>
    </source>
</reference>
<organism evidence="2 3">
    <name type="scientific">Afipia clevelandensis ATCC 49720</name>
    <dbReference type="NCBI Taxonomy" id="883079"/>
    <lineage>
        <taxon>Bacteria</taxon>
        <taxon>Pseudomonadati</taxon>
        <taxon>Pseudomonadota</taxon>
        <taxon>Alphaproteobacteria</taxon>
        <taxon>Hyphomicrobiales</taxon>
        <taxon>Nitrobacteraceae</taxon>
        <taxon>Afipia</taxon>
    </lineage>
</organism>
<evidence type="ECO:0000313" key="3">
    <source>
        <dbReference type="Proteomes" id="UP000001095"/>
    </source>
</evidence>
<evidence type="ECO:0000313" key="2">
    <source>
        <dbReference type="EMBL" id="EKS37803.1"/>
    </source>
</evidence>
<sequence length="127" mass="13734">MEVSERPIRVLVCGGRHFNDALTLGSWLGGIHKQQGISLLIEGGAPGADFMARKFAEWQGIPTKTFEADWDRHGRAAGPIRNKQMLDDGKPDLVVAFEGGQGTKNMVSQAVEAGVRVILATKITTPH</sequence>
<dbReference type="AlphaFoldDB" id="K8PHJ1"/>
<dbReference type="Proteomes" id="UP000001095">
    <property type="component" value="Unassembled WGS sequence"/>
</dbReference>
<dbReference type="OrthoDB" id="572639at2"/>
<proteinExistence type="predicted"/>
<dbReference type="PATRIC" id="fig|883079.3.peg.1778"/>
<name>K8PHJ1_9BRAD</name>
<keyword evidence="3" id="KW-1185">Reference proteome</keyword>
<dbReference type="EMBL" id="AGWY01000007">
    <property type="protein sequence ID" value="EKS37803.1"/>
    <property type="molecule type" value="Genomic_DNA"/>
</dbReference>
<dbReference type="InterPro" id="IPR019627">
    <property type="entry name" value="YAcAr"/>
</dbReference>
<dbReference type="HOGENOM" id="CLU_144704_1_0_5"/>
<evidence type="ECO:0000259" key="1">
    <source>
        <dbReference type="Pfam" id="PF10686"/>
    </source>
</evidence>
<protein>
    <recommendedName>
        <fullName evidence="1">YspA cpYpsA-related SLOG domain-containing protein</fullName>
    </recommendedName>
</protein>
<accession>K8PHJ1</accession>
<gene>
    <name evidence="2" type="ORF">HMPREF9696_01753</name>
</gene>
<comment type="caution">
    <text evidence="2">The sequence shown here is derived from an EMBL/GenBank/DDBJ whole genome shotgun (WGS) entry which is preliminary data.</text>
</comment>